<gene>
    <name evidence="1" type="ORF">C8J26_3261</name>
</gene>
<protein>
    <submittedName>
        <fullName evidence="1">Uncharacterized protein</fullName>
    </submittedName>
</protein>
<organism evidence="1 2">
    <name type="scientific">Sphingomonas aurantiaca</name>
    <dbReference type="NCBI Taxonomy" id="185949"/>
    <lineage>
        <taxon>Bacteria</taxon>
        <taxon>Pseudomonadati</taxon>
        <taxon>Pseudomonadota</taxon>
        <taxon>Alphaproteobacteria</taxon>
        <taxon>Sphingomonadales</taxon>
        <taxon>Sphingomonadaceae</taxon>
        <taxon>Sphingomonas</taxon>
    </lineage>
</organism>
<sequence>MFSLIALYLEYRKTQIAPAPLAAQFAVSANDGASNRAVTIAA</sequence>
<dbReference type="RefSeq" id="WP_279628950.1">
    <property type="nucleotide sequence ID" value="NZ_JASPFP010000001.1"/>
</dbReference>
<proteinExistence type="predicted"/>
<reference evidence="1 2" key="1">
    <citation type="submission" date="2018-04" db="EMBL/GenBank/DDBJ databases">
        <title>Genomic Encyclopedia of Type Strains, Phase III (KMG-III): the genomes of soil and plant-associated and newly described type strains.</title>
        <authorList>
            <person name="Whitman W."/>
        </authorList>
    </citation>
    <scope>NUCLEOTIDE SEQUENCE [LARGE SCALE GENOMIC DNA]</scope>
    <source>
        <strain evidence="1 2">MA101b</strain>
    </source>
</reference>
<evidence type="ECO:0000313" key="1">
    <source>
        <dbReference type="EMBL" id="PTQ58936.1"/>
    </source>
</evidence>
<dbReference type="EMBL" id="QAOG01000006">
    <property type="protein sequence ID" value="PTQ58936.1"/>
    <property type="molecule type" value="Genomic_DNA"/>
</dbReference>
<name>A0A2T5GHY0_9SPHN</name>
<dbReference type="Proteomes" id="UP000244189">
    <property type="component" value="Unassembled WGS sequence"/>
</dbReference>
<comment type="caution">
    <text evidence="1">The sequence shown here is derived from an EMBL/GenBank/DDBJ whole genome shotgun (WGS) entry which is preliminary data.</text>
</comment>
<evidence type="ECO:0000313" key="2">
    <source>
        <dbReference type="Proteomes" id="UP000244189"/>
    </source>
</evidence>
<accession>A0A2T5GHY0</accession>
<dbReference type="AlphaFoldDB" id="A0A2T5GHY0"/>
<keyword evidence="2" id="KW-1185">Reference proteome</keyword>